<keyword evidence="6" id="KW-0653">Protein transport</keyword>
<evidence type="ECO:0000256" key="9">
    <source>
        <dbReference type="ARBA" id="ARBA00023128"/>
    </source>
</evidence>
<keyword evidence="13" id="KW-1185">Reference proteome</keyword>
<protein>
    <submittedName>
        <fullName evidence="12">Uncharacterized protein</fullName>
    </submittedName>
</protein>
<evidence type="ECO:0000256" key="7">
    <source>
        <dbReference type="ARBA" id="ARBA00022989"/>
    </source>
</evidence>
<evidence type="ECO:0000256" key="3">
    <source>
        <dbReference type="ARBA" id="ARBA00022448"/>
    </source>
</evidence>
<comment type="similarity">
    <text evidence="2">Belongs to the Tim17/Tim22/Tim23 family.</text>
</comment>
<dbReference type="PANTHER" id="PTHR10485">
    <property type="entry name" value="MITOCHONDRIAL IMPORT INNER MEMBRANE TRANSLOCASE SUBUNIT TIM-17"/>
    <property type="match status" value="1"/>
</dbReference>
<accession>A0ABU6W815</accession>
<evidence type="ECO:0000256" key="6">
    <source>
        <dbReference type="ARBA" id="ARBA00022927"/>
    </source>
</evidence>
<dbReference type="EMBL" id="JASCZI010181327">
    <property type="protein sequence ID" value="MED6181924.1"/>
    <property type="molecule type" value="Genomic_DNA"/>
</dbReference>
<proteinExistence type="inferred from homology"/>
<keyword evidence="5" id="KW-0999">Mitochondrion inner membrane</keyword>
<comment type="caution">
    <text evidence="12">The sequence shown here is derived from an EMBL/GenBank/DDBJ whole genome shotgun (WGS) entry which is preliminary data.</text>
</comment>
<keyword evidence="8" id="KW-0811">Translocation</keyword>
<feature type="transmembrane region" description="Helical" evidence="11">
    <location>
        <begin position="12"/>
        <end position="33"/>
    </location>
</feature>
<reference evidence="12 13" key="1">
    <citation type="journal article" date="2023" name="Plants (Basel)">
        <title>Bridging the Gap: Combining Genomics and Transcriptomics Approaches to Understand Stylosanthes scabra, an Orphan Legume from the Brazilian Caatinga.</title>
        <authorList>
            <person name="Ferreira-Neto J.R.C."/>
            <person name="da Silva M.D."/>
            <person name="Binneck E."/>
            <person name="de Melo N.F."/>
            <person name="da Silva R.H."/>
            <person name="de Melo A.L.T.M."/>
            <person name="Pandolfi V."/>
            <person name="Bustamante F.O."/>
            <person name="Brasileiro-Vidal A.C."/>
            <person name="Benko-Iseppon A.M."/>
        </authorList>
    </citation>
    <scope>NUCLEOTIDE SEQUENCE [LARGE SCALE GENOMIC DNA]</scope>
    <source>
        <tissue evidence="12">Leaves</tissue>
    </source>
</reference>
<feature type="transmembrane region" description="Helical" evidence="11">
    <location>
        <begin position="203"/>
        <end position="224"/>
    </location>
</feature>
<name>A0ABU6W815_9FABA</name>
<evidence type="ECO:0000256" key="10">
    <source>
        <dbReference type="ARBA" id="ARBA00023136"/>
    </source>
</evidence>
<keyword evidence="7 11" id="KW-1133">Transmembrane helix</keyword>
<evidence type="ECO:0000256" key="4">
    <source>
        <dbReference type="ARBA" id="ARBA00022692"/>
    </source>
</evidence>
<keyword evidence="3" id="KW-0813">Transport</keyword>
<evidence type="ECO:0000256" key="2">
    <source>
        <dbReference type="ARBA" id="ARBA00008444"/>
    </source>
</evidence>
<feature type="transmembrane region" description="Helical" evidence="11">
    <location>
        <begin position="160"/>
        <end position="178"/>
    </location>
</feature>
<keyword evidence="4 11" id="KW-0812">Transmembrane</keyword>
<keyword evidence="9" id="KW-0496">Mitochondrion</keyword>
<evidence type="ECO:0000256" key="1">
    <source>
        <dbReference type="ARBA" id="ARBA00004448"/>
    </source>
</evidence>
<evidence type="ECO:0000256" key="11">
    <source>
        <dbReference type="SAM" id="Phobius"/>
    </source>
</evidence>
<comment type="subcellular location">
    <subcellularLocation>
        <location evidence="1">Mitochondrion inner membrane</location>
        <topology evidence="1">Multi-pass membrane protein</topology>
    </subcellularLocation>
</comment>
<evidence type="ECO:0000313" key="12">
    <source>
        <dbReference type="EMBL" id="MED6181924.1"/>
    </source>
</evidence>
<organism evidence="12 13">
    <name type="scientific">Stylosanthes scabra</name>
    <dbReference type="NCBI Taxonomy" id="79078"/>
    <lineage>
        <taxon>Eukaryota</taxon>
        <taxon>Viridiplantae</taxon>
        <taxon>Streptophyta</taxon>
        <taxon>Embryophyta</taxon>
        <taxon>Tracheophyta</taxon>
        <taxon>Spermatophyta</taxon>
        <taxon>Magnoliopsida</taxon>
        <taxon>eudicotyledons</taxon>
        <taxon>Gunneridae</taxon>
        <taxon>Pentapetalae</taxon>
        <taxon>rosids</taxon>
        <taxon>fabids</taxon>
        <taxon>Fabales</taxon>
        <taxon>Fabaceae</taxon>
        <taxon>Papilionoideae</taxon>
        <taxon>50 kb inversion clade</taxon>
        <taxon>dalbergioids sensu lato</taxon>
        <taxon>Dalbergieae</taxon>
        <taxon>Pterocarpus clade</taxon>
        <taxon>Stylosanthes</taxon>
    </lineage>
</organism>
<gene>
    <name evidence="12" type="ORF">PIB30_023946</name>
</gene>
<evidence type="ECO:0000313" key="13">
    <source>
        <dbReference type="Proteomes" id="UP001341840"/>
    </source>
</evidence>
<sequence>MPTTESNLNLKFVNAAGIGFQIGVIGDAAFQFLKGLSASSSPKAVSGFHRLAGACKNVRLRPYSSIIGLVAGASSLHKANDELMGKIQNMRGHHKGICRNQTLKEWFCGSAHGTGTVFEMGLIVGSAFYLFKGVYKGIFSCHGRMFDAFLVNTLHVTSKIAAWAFLGNTLLYASTVALNDNKESLVYICEGVAAGLLSIRRGLHVAATVAALTGSVNFVIWDYLHRKSK</sequence>
<dbReference type="PANTHER" id="PTHR10485:SF0">
    <property type="entry name" value="AT05822P-RELATED"/>
    <property type="match status" value="1"/>
</dbReference>
<evidence type="ECO:0000256" key="5">
    <source>
        <dbReference type="ARBA" id="ARBA00022792"/>
    </source>
</evidence>
<keyword evidence="10 11" id="KW-0472">Membrane</keyword>
<evidence type="ECO:0000256" key="8">
    <source>
        <dbReference type="ARBA" id="ARBA00023010"/>
    </source>
</evidence>
<dbReference type="Proteomes" id="UP001341840">
    <property type="component" value="Unassembled WGS sequence"/>
</dbReference>